<dbReference type="Proteomes" id="UP000695562">
    <property type="component" value="Unassembled WGS sequence"/>
</dbReference>
<evidence type="ECO:0000259" key="14">
    <source>
        <dbReference type="PROSITE" id="PS51184"/>
    </source>
</evidence>
<dbReference type="Gene3D" id="2.60.120.650">
    <property type="entry name" value="Cupin"/>
    <property type="match status" value="1"/>
</dbReference>
<feature type="compositionally biased region" description="Basic residues" evidence="13">
    <location>
        <begin position="29"/>
        <end position="41"/>
    </location>
</feature>
<keyword evidence="16" id="KW-1185">Reference proteome</keyword>
<evidence type="ECO:0000256" key="1">
    <source>
        <dbReference type="ARBA" id="ARBA00004123"/>
    </source>
</evidence>
<evidence type="ECO:0000256" key="6">
    <source>
        <dbReference type="ARBA" id="ARBA00022964"/>
    </source>
</evidence>
<dbReference type="FunFam" id="3.90.930.40:FF:000001">
    <property type="entry name" value="ribosomal oxygenase 1 isoform X1"/>
    <property type="match status" value="1"/>
</dbReference>
<dbReference type="Pfam" id="PF08007">
    <property type="entry name" value="JmjC_2"/>
    <property type="match status" value="1"/>
</dbReference>
<feature type="domain" description="JmjC" evidence="14">
    <location>
        <begin position="185"/>
        <end position="332"/>
    </location>
</feature>
<evidence type="ECO:0000256" key="2">
    <source>
        <dbReference type="ARBA" id="ARBA00010309"/>
    </source>
</evidence>
<comment type="similarity">
    <text evidence="2">Belongs to the ROX family. NO66 subfamily.</text>
</comment>
<comment type="function">
    <text evidence="12">Oxygenase that can act as both a histone lysine demethylase and a ribosomal histidine hydroxylase.</text>
</comment>
<evidence type="ECO:0000313" key="16">
    <source>
        <dbReference type="Proteomes" id="UP000695562"/>
    </source>
</evidence>
<dbReference type="EMBL" id="AJWJ01000228">
    <property type="protein sequence ID" value="KAF2073073.1"/>
    <property type="molecule type" value="Genomic_DNA"/>
</dbReference>
<comment type="subcellular location">
    <subcellularLocation>
        <location evidence="1 12">Nucleus</location>
    </subcellularLocation>
</comment>
<dbReference type="GO" id="GO:0051864">
    <property type="term" value="F:histone H3K36 demethylase activity"/>
    <property type="evidence" value="ECO:0007669"/>
    <property type="project" value="TreeGrafter"/>
</dbReference>
<name>A0A8J4PSM6_9MYCE</name>
<evidence type="ECO:0000313" key="15">
    <source>
        <dbReference type="EMBL" id="KAF2073073.1"/>
    </source>
</evidence>
<keyword evidence="10 12" id="KW-0804">Transcription</keyword>
<evidence type="ECO:0000256" key="10">
    <source>
        <dbReference type="ARBA" id="ARBA00023163"/>
    </source>
</evidence>
<evidence type="ECO:0000256" key="7">
    <source>
        <dbReference type="ARBA" id="ARBA00023002"/>
    </source>
</evidence>
<keyword evidence="3" id="KW-0678">Repressor</keyword>
<dbReference type="PANTHER" id="PTHR13096">
    <property type="entry name" value="MINA53 MYC INDUCED NUCLEAR ANTIGEN"/>
    <property type="match status" value="1"/>
</dbReference>
<gene>
    <name evidence="15" type="ORF">CYY_005599</name>
</gene>
<dbReference type="InterPro" id="IPR049043">
    <property type="entry name" value="WHD_RIOX1"/>
</dbReference>
<protein>
    <recommendedName>
        <fullName evidence="12">Bifunctional lysine-specific demethylase and histidyl-hydroxylase</fullName>
        <ecNumber evidence="12">1.14.11.-</ecNumber>
    </recommendedName>
</protein>
<dbReference type="GO" id="GO:0005730">
    <property type="term" value="C:nucleolus"/>
    <property type="evidence" value="ECO:0007669"/>
    <property type="project" value="TreeGrafter"/>
</dbReference>
<dbReference type="Gene3D" id="1.10.10.1500">
    <property type="entry name" value="JmjC domain-containing ribosomal oxygenase (ROX), dimer domain"/>
    <property type="match status" value="1"/>
</dbReference>
<evidence type="ECO:0000256" key="5">
    <source>
        <dbReference type="ARBA" id="ARBA00022853"/>
    </source>
</evidence>
<keyword evidence="8 12" id="KW-0408">Iron</keyword>
<dbReference type="InterPro" id="IPR003347">
    <property type="entry name" value="JmjC_dom"/>
</dbReference>
<dbReference type="InterPro" id="IPR039994">
    <property type="entry name" value="NO66-like"/>
</dbReference>
<dbReference type="PANTHER" id="PTHR13096:SF8">
    <property type="entry name" value="RIBOSOMAL OXYGENASE 1"/>
    <property type="match status" value="1"/>
</dbReference>
<feature type="region of interest" description="Disordered" evidence="13">
    <location>
        <begin position="1"/>
        <end position="68"/>
    </location>
</feature>
<keyword evidence="5" id="KW-0156">Chromatin regulator</keyword>
<dbReference type="PROSITE" id="PS51184">
    <property type="entry name" value="JMJC"/>
    <property type="match status" value="1"/>
</dbReference>
<dbReference type="GO" id="GO:0005506">
    <property type="term" value="F:iron ion binding"/>
    <property type="evidence" value="ECO:0007669"/>
    <property type="project" value="UniProtKB-UniRule"/>
</dbReference>
<evidence type="ECO:0000256" key="9">
    <source>
        <dbReference type="ARBA" id="ARBA00023015"/>
    </source>
</evidence>
<dbReference type="OrthoDB" id="425950at2759"/>
<keyword evidence="7 12" id="KW-0560">Oxidoreductase</keyword>
<feature type="compositionally biased region" description="Acidic residues" evidence="13">
    <location>
        <begin position="8"/>
        <end position="22"/>
    </location>
</feature>
<comment type="cofactor">
    <cofactor evidence="12">
        <name>Fe(2+)</name>
        <dbReference type="ChEBI" id="CHEBI:29033"/>
    </cofactor>
    <text evidence="12">Binds 1 Fe(2+) ion per subunit.</text>
</comment>
<keyword evidence="9 12" id="KW-0805">Transcription regulation</keyword>
<dbReference type="EC" id="1.14.11.-" evidence="12"/>
<keyword evidence="6 12" id="KW-0223">Dioxygenase</keyword>
<dbReference type="SUPFAM" id="SSF51197">
    <property type="entry name" value="Clavaminate synthase-like"/>
    <property type="match status" value="1"/>
</dbReference>
<evidence type="ECO:0000256" key="12">
    <source>
        <dbReference type="RuleBase" id="RU366061"/>
    </source>
</evidence>
<reference evidence="15" key="1">
    <citation type="submission" date="2020-01" db="EMBL/GenBank/DDBJ databases">
        <title>Development of genomics and gene disruption for Polysphondylium violaceum indicates a role for the polyketide synthase stlB in stalk morphogenesis.</title>
        <authorList>
            <person name="Narita B."/>
            <person name="Kawabe Y."/>
            <person name="Kin K."/>
            <person name="Saito T."/>
            <person name="Gibbs R."/>
            <person name="Kuspa A."/>
            <person name="Muzny D."/>
            <person name="Queller D."/>
            <person name="Richards S."/>
            <person name="Strassman J."/>
            <person name="Sucgang R."/>
            <person name="Worley K."/>
            <person name="Schaap P."/>
        </authorList>
    </citation>
    <scope>NUCLEOTIDE SEQUENCE</scope>
    <source>
        <strain evidence="15">QSvi11</strain>
    </source>
</reference>
<evidence type="ECO:0000256" key="13">
    <source>
        <dbReference type="SAM" id="MobiDB-lite"/>
    </source>
</evidence>
<dbReference type="Gene3D" id="3.90.930.40">
    <property type="match status" value="1"/>
</dbReference>
<keyword evidence="11 12" id="KW-0539">Nucleus</keyword>
<dbReference type="AlphaFoldDB" id="A0A8J4PSM6"/>
<evidence type="ECO:0000256" key="11">
    <source>
        <dbReference type="ARBA" id="ARBA00023242"/>
    </source>
</evidence>
<accession>A0A8J4PSM6</accession>
<dbReference type="FunFam" id="2.60.120.650:FF:000013">
    <property type="entry name" value="Ribosomal oxygenase 1"/>
    <property type="match status" value="1"/>
</dbReference>
<sequence>MTSKRNIEEEEEEDIISQEEDNNSGSTQQKKKKKKVVKKTKPQPLTKHANSSHNQPVPKPTNLVPKKKAEVREININDIGANELSNQDHRVEADGVLAGLISPTTLDEFYDNHFGVKELVVKRNGNNPYKSFFTKDSLDKMLRNNFLKFTENVDVTNYIDGERITLNPDGRAYPSLVWKHYKEGCSVRLLNPQTFNSNVWKVCAALQTHFQCGMGANIYLTPAGAQGFAPHYDDVDVLILQLEGKKEWRLYKPRNEGETLPKASSENFAQDEIGEPYMSVTLEAGDFMYFPRGIIHQAVSPKDVHSLHITISTYLNNTWGDLVGKVLQRALDVANQECIDFRQGLPRDYTKCLGVINSDDVGNERRKELLDKVSVLWDKLGQYLSVDDGADQMALKYLLDSLPPFLNQAEKKHSIEDEPNAFSVNLNNRIRLIRSDSIRLVIEDIAVVYHNMDNTRVFHQVGDAPGTIEFSLDCAVAVEHIINSYPNYIYIKDLPVDTDDQKLDIASAFYEKGLIMIEK</sequence>
<organism evidence="15 16">
    <name type="scientific">Polysphondylium violaceum</name>
    <dbReference type="NCBI Taxonomy" id="133409"/>
    <lineage>
        <taxon>Eukaryota</taxon>
        <taxon>Amoebozoa</taxon>
        <taxon>Evosea</taxon>
        <taxon>Eumycetozoa</taxon>
        <taxon>Dictyostelia</taxon>
        <taxon>Dictyosteliales</taxon>
        <taxon>Dictyosteliaceae</taxon>
        <taxon>Polysphondylium</taxon>
    </lineage>
</organism>
<proteinExistence type="inferred from homology"/>
<evidence type="ECO:0000256" key="3">
    <source>
        <dbReference type="ARBA" id="ARBA00022491"/>
    </source>
</evidence>
<dbReference type="Pfam" id="PF21233">
    <property type="entry name" value="WHD_RIOX1"/>
    <property type="match status" value="1"/>
</dbReference>
<keyword evidence="4 12" id="KW-0479">Metal-binding</keyword>
<dbReference type="GO" id="GO:0032453">
    <property type="term" value="F:histone H3K4 demethylase activity"/>
    <property type="evidence" value="ECO:0007669"/>
    <property type="project" value="TreeGrafter"/>
</dbReference>
<evidence type="ECO:0000256" key="4">
    <source>
        <dbReference type="ARBA" id="ARBA00022723"/>
    </source>
</evidence>
<comment type="caution">
    <text evidence="15">The sequence shown here is derived from an EMBL/GenBank/DDBJ whole genome shotgun (WGS) entry which is preliminary data.</text>
</comment>
<evidence type="ECO:0000256" key="8">
    <source>
        <dbReference type="ARBA" id="ARBA00023004"/>
    </source>
</evidence>